<keyword evidence="2" id="KW-0812">Transmembrane</keyword>
<dbReference type="Proteomes" id="UP000094412">
    <property type="component" value="Unassembled WGS sequence"/>
</dbReference>
<dbReference type="RefSeq" id="WP_065997006.1">
    <property type="nucleotide sequence ID" value="NZ_MDEO01000027.1"/>
</dbReference>
<gene>
    <name evidence="3" type="ORF">QV13_05640</name>
</gene>
<reference evidence="3 4" key="1">
    <citation type="submission" date="2016-08" db="EMBL/GenBank/DDBJ databases">
        <title>Whole genome sequence of Mesorhizobium sp. strain UASWS1009 isolated from industrial sewage.</title>
        <authorList>
            <person name="Crovadore J."/>
            <person name="Calmin G."/>
            <person name="Chablais R."/>
            <person name="Cochard B."/>
            <person name="Lefort F."/>
        </authorList>
    </citation>
    <scope>NUCLEOTIDE SEQUENCE [LARGE SCALE GENOMIC DNA]</scope>
    <source>
        <strain evidence="3 4">UASWS1009</strain>
    </source>
</reference>
<dbReference type="Gene3D" id="3.90.1140.10">
    <property type="entry name" value="Cyclic phosphodiesterase"/>
    <property type="match status" value="1"/>
</dbReference>
<dbReference type="GO" id="GO:0004113">
    <property type="term" value="F:2',3'-cyclic-nucleotide 3'-phosphodiesterase activity"/>
    <property type="evidence" value="ECO:0007669"/>
    <property type="project" value="InterPro"/>
</dbReference>
<keyword evidence="2" id="KW-1133">Transmembrane helix</keyword>
<name>A0A1C2E5H7_9HYPH</name>
<dbReference type="STRING" id="1566387.QV13_05640"/>
<evidence type="ECO:0000256" key="1">
    <source>
        <dbReference type="ARBA" id="ARBA00022801"/>
    </source>
</evidence>
<feature type="transmembrane region" description="Helical" evidence="2">
    <location>
        <begin position="23"/>
        <end position="45"/>
    </location>
</feature>
<evidence type="ECO:0000313" key="4">
    <source>
        <dbReference type="Proteomes" id="UP000094412"/>
    </source>
</evidence>
<dbReference type="InterPro" id="IPR009097">
    <property type="entry name" value="Cyclic_Pdiesterase"/>
</dbReference>
<dbReference type="GO" id="GO:0008664">
    <property type="term" value="F:RNA 2',3'-cyclic 3'-phosphodiesterase activity"/>
    <property type="evidence" value="ECO:0007669"/>
    <property type="project" value="InterPro"/>
</dbReference>
<keyword evidence="4" id="KW-1185">Reference proteome</keyword>
<dbReference type="PANTHER" id="PTHR35561">
    <property type="entry name" value="RNA 2',3'-CYCLIC PHOSPHODIESTERASE"/>
    <property type="match status" value="1"/>
</dbReference>
<organism evidence="3 4">
    <name type="scientific">Mesorhizobium hungaricum</name>
    <dbReference type="NCBI Taxonomy" id="1566387"/>
    <lineage>
        <taxon>Bacteria</taxon>
        <taxon>Pseudomonadati</taxon>
        <taxon>Pseudomonadota</taxon>
        <taxon>Alphaproteobacteria</taxon>
        <taxon>Hyphomicrobiales</taxon>
        <taxon>Phyllobacteriaceae</taxon>
        <taxon>Mesorhizobium</taxon>
    </lineage>
</organism>
<dbReference type="AlphaFoldDB" id="A0A1C2E5H7"/>
<evidence type="ECO:0008006" key="5">
    <source>
        <dbReference type="Google" id="ProtNLM"/>
    </source>
</evidence>
<accession>A0A1C2E5H7</accession>
<comment type="caution">
    <text evidence="3">The sequence shown here is derived from an EMBL/GenBank/DDBJ whole genome shotgun (WGS) entry which is preliminary data.</text>
</comment>
<protein>
    <recommendedName>
        <fullName evidence="5">2'-5' RNA ligase</fullName>
    </recommendedName>
</protein>
<proteinExistence type="predicted"/>
<keyword evidence="1" id="KW-0378">Hydrolase</keyword>
<dbReference type="EMBL" id="MDEO01000027">
    <property type="protein sequence ID" value="OCX22244.1"/>
    <property type="molecule type" value="Genomic_DNA"/>
</dbReference>
<keyword evidence="2" id="KW-0472">Membrane</keyword>
<dbReference type="InterPro" id="IPR004175">
    <property type="entry name" value="RNA_CPDase"/>
</dbReference>
<sequence length="191" mass="21529">MTTQLEFDLGGPYPPRPRKPERLIFMLLLEVASAASAVGVASGLLDQYGIQAKLLRYGRLHISLHLVGDFRRLRDKFIFAASRAADSIKLQPFEVCFDHVVTFPHSRPGNRATVLLGGSPELVDLQRHLGDAMIRNGLKANLGFNPHVTLFYSGLAVPLQRVRPVRFVIKDFLLVHSELWLSKYNILSRWT</sequence>
<dbReference type="PANTHER" id="PTHR35561:SF1">
    <property type="entry name" value="RNA 2',3'-CYCLIC PHOSPHODIESTERASE"/>
    <property type="match status" value="1"/>
</dbReference>
<dbReference type="SUPFAM" id="SSF55144">
    <property type="entry name" value="LigT-like"/>
    <property type="match status" value="1"/>
</dbReference>
<evidence type="ECO:0000256" key="2">
    <source>
        <dbReference type="SAM" id="Phobius"/>
    </source>
</evidence>
<evidence type="ECO:0000313" key="3">
    <source>
        <dbReference type="EMBL" id="OCX22244.1"/>
    </source>
</evidence>
<dbReference type="Pfam" id="PF13563">
    <property type="entry name" value="2_5_RNA_ligase2"/>
    <property type="match status" value="1"/>
</dbReference>